<dbReference type="AlphaFoldDB" id="A0A1R1XD50"/>
<proteinExistence type="predicted"/>
<name>A0A1R1XD50_9FUNG</name>
<protein>
    <recommendedName>
        <fullName evidence="4">CCHC-type domain-containing protein</fullName>
    </recommendedName>
</protein>
<sequence length="164" mass="18897">MTLTSRSDFNTFIQKIRPVIQLVAKTNFTLSIVILRQQVDREIKRFLCSNPIYRPADVSNSMDLYTISAPIRRANNYSRPNSPLTFRTRSPNNLRNRNMQPHSPGNSTMTPIQFEQYVKNCICFSFGKKGHLKTMCASNIMHFRNFNIVEASENNSEMQGNDQA</sequence>
<dbReference type="STRING" id="133412.A0A1R1XD50"/>
<evidence type="ECO:0008006" key="4">
    <source>
        <dbReference type="Google" id="ProtNLM"/>
    </source>
</evidence>
<dbReference type="EMBL" id="LSSN01003914">
    <property type="protein sequence ID" value="OMJ12547.1"/>
    <property type="molecule type" value="Genomic_DNA"/>
</dbReference>
<dbReference type="OrthoDB" id="6492514at2759"/>
<evidence type="ECO:0000313" key="3">
    <source>
        <dbReference type="Proteomes" id="UP000187283"/>
    </source>
</evidence>
<gene>
    <name evidence="2" type="ORF">AYI70_g9048</name>
</gene>
<organism evidence="2 3">
    <name type="scientific">Smittium culicis</name>
    <dbReference type="NCBI Taxonomy" id="133412"/>
    <lineage>
        <taxon>Eukaryota</taxon>
        <taxon>Fungi</taxon>
        <taxon>Fungi incertae sedis</taxon>
        <taxon>Zoopagomycota</taxon>
        <taxon>Kickxellomycotina</taxon>
        <taxon>Harpellomycetes</taxon>
        <taxon>Harpellales</taxon>
        <taxon>Legeriomycetaceae</taxon>
        <taxon>Smittium</taxon>
    </lineage>
</organism>
<comment type="caution">
    <text evidence="2">The sequence shown here is derived from an EMBL/GenBank/DDBJ whole genome shotgun (WGS) entry which is preliminary data.</text>
</comment>
<evidence type="ECO:0000313" key="2">
    <source>
        <dbReference type="EMBL" id="OMJ12547.1"/>
    </source>
</evidence>
<evidence type="ECO:0000256" key="1">
    <source>
        <dbReference type="SAM" id="MobiDB-lite"/>
    </source>
</evidence>
<reference evidence="2 3" key="1">
    <citation type="submission" date="2017-01" db="EMBL/GenBank/DDBJ databases">
        <authorList>
            <person name="Mah S.A."/>
            <person name="Swanson W.J."/>
            <person name="Moy G.W."/>
            <person name="Vacquier V.D."/>
        </authorList>
    </citation>
    <scope>NUCLEOTIDE SEQUENCE [LARGE SCALE GENOMIC DNA]</scope>
    <source>
        <strain evidence="2 3">GSMNP</strain>
    </source>
</reference>
<keyword evidence="3" id="KW-1185">Reference proteome</keyword>
<dbReference type="Proteomes" id="UP000187283">
    <property type="component" value="Unassembled WGS sequence"/>
</dbReference>
<feature type="region of interest" description="Disordered" evidence="1">
    <location>
        <begin position="78"/>
        <end position="106"/>
    </location>
</feature>
<accession>A0A1R1XD50</accession>